<sequence length="73" mass="8213">MDLTLYRSDKLFYRPKEAAVVLGMSRTAVFRLIKTGELQSVKRDGYRLIHVEALQEFARALVEAAESSPARAA</sequence>
<evidence type="ECO:0000313" key="2">
    <source>
        <dbReference type="EMBL" id="GAT67786.1"/>
    </source>
</evidence>
<dbReference type="NCBIfam" id="TIGR01764">
    <property type="entry name" value="excise"/>
    <property type="match status" value="1"/>
</dbReference>
<protein>
    <submittedName>
        <fullName evidence="2">Transcriptional regulator</fullName>
    </submittedName>
</protein>
<gene>
    <name evidence="2" type="ORF">PS9374_03445</name>
</gene>
<proteinExistence type="predicted"/>
<name>A0A161LP24_9ACTN</name>
<dbReference type="GO" id="GO:0003677">
    <property type="term" value="F:DNA binding"/>
    <property type="evidence" value="ECO:0007669"/>
    <property type="project" value="InterPro"/>
</dbReference>
<keyword evidence="3" id="KW-1185">Reference proteome</keyword>
<dbReference type="InterPro" id="IPR010093">
    <property type="entry name" value="SinI_DNA-bd"/>
</dbReference>
<dbReference type="SUPFAM" id="SSF46955">
    <property type="entry name" value="Putative DNA-binding domain"/>
    <property type="match status" value="1"/>
</dbReference>
<evidence type="ECO:0000259" key="1">
    <source>
        <dbReference type="Pfam" id="PF12728"/>
    </source>
</evidence>
<dbReference type="Pfam" id="PF12728">
    <property type="entry name" value="HTH_17"/>
    <property type="match status" value="1"/>
</dbReference>
<dbReference type="EMBL" id="BDCX01000008">
    <property type="protein sequence ID" value="GAT67786.1"/>
    <property type="molecule type" value="Genomic_DNA"/>
</dbReference>
<dbReference type="OrthoDB" id="9806039at2"/>
<dbReference type="InterPro" id="IPR009061">
    <property type="entry name" value="DNA-bd_dom_put_sf"/>
</dbReference>
<dbReference type="Proteomes" id="UP000077701">
    <property type="component" value="Unassembled WGS sequence"/>
</dbReference>
<comment type="caution">
    <text evidence="2">The sequence shown here is derived from an EMBL/GenBank/DDBJ whole genome shotgun (WGS) entry which is preliminary data.</text>
</comment>
<dbReference type="AlphaFoldDB" id="A0A161LP24"/>
<accession>A0A161LP24</accession>
<feature type="domain" description="Helix-turn-helix" evidence="1">
    <location>
        <begin position="12"/>
        <end position="60"/>
    </location>
</feature>
<organism evidence="2 3">
    <name type="scientific">Planomonospora sphaerica</name>
    <dbReference type="NCBI Taxonomy" id="161355"/>
    <lineage>
        <taxon>Bacteria</taxon>
        <taxon>Bacillati</taxon>
        <taxon>Actinomycetota</taxon>
        <taxon>Actinomycetes</taxon>
        <taxon>Streptosporangiales</taxon>
        <taxon>Streptosporangiaceae</taxon>
        <taxon>Planomonospora</taxon>
    </lineage>
</organism>
<reference evidence="2 3" key="1">
    <citation type="journal article" date="2016" name="Genome Announc.">
        <title>Draft Genome Sequence of Planomonospora sphaerica JCM9374, a Rare Actinomycete.</title>
        <authorList>
            <person name="Dohra H."/>
            <person name="Suzuki T."/>
            <person name="Inoue Y."/>
            <person name="Kodani S."/>
        </authorList>
    </citation>
    <scope>NUCLEOTIDE SEQUENCE [LARGE SCALE GENOMIC DNA]</scope>
    <source>
        <strain evidence="2 3">JCM 9374</strain>
    </source>
</reference>
<reference evidence="3" key="2">
    <citation type="submission" date="2016-04" db="EMBL/GenBank/DDBJ databases">
        <title>Planomonospora sphaerica JCM9374 whole genome shotgun sequence.</title>
        <authorList>
            <person name="Suzuki T."/>
            <person name="Dohra H."/>
            <person name="Kodani S."/>
        </authorList>
    </citation>
    <scope>NUCLEOTIDE SEQUENCE [LARGE SCALE GENOMIC DNA]</scope>
    <source>
        <strain evidence="3">JCM 9374</strain>
    </source>
</reference>
<evidence type="ECO:0000313" key="3">
    <source>
        <dbReference type="Proteomes" id="UP000077701"/>
    </source>
</evidence>
<dbReference type="RefSeq" id="WP_068897859.1">
    <property type="nucleotide sequence ID" value="NZ_BDCX01000008.1"/>
</dbReference>
<dbReference type="InterPro" id="IPR041657">
    <property type="entry name" value="HTH_17"/>
</dbReference>